<accession>A0A9P5HBC1</accession>
<protein>
    <recommendedName>
        <fullName evidence="4">Ubiquitin carboxyl-terminal hydrolase 19</fullName>
    </recommendedName>
</protein>
<evidence type="ECO:0000256" key="1">
    <source>
        <dbReference type="SAM" id="MobiDB-lite"/>
    </source>
</evidence>
<feature type="region of interest" description="Disordered" evidence="1">
    <location>
        <begin position="400"/>
        <end position="628"/>
    </location>
</feature>
<feature type="region of interest" description="Disordered" evidence="1">
    <location>
        <begin position="116"/>
        <end position="174"/>
    </location>
</feature>
<feature type="compositionally biased region" description="Basic and acidic residues" evidence="1">
    <location>
        <begin position="439"/>
        <end position="458"/>
    </location>
</feature>
<feature type="compositionally biased region" description="Low complexity" evidence="1">
    <location>
        <begin position="157"/>
        <end position="174"/>
    </location>
</feature>
<reference evidence="2" key="1">
    <citation type="submission" date="2020-03" db="EMBL/GenBank/DDBJ databases">
        <title>Draft Genome Sequence of Cylindrodendrum hubeiense.</title>
        <authorList>
            <person name="Buettner E."/>
            <person name="Kellner H."/>
        </authorList>
    </citation>
    <scope>NUCLEOTIDE SEQUENCE</scope>
    <source>
        <strain evidence="2">IHI 201604</strain>
    </source>
</reference>
<evidence type="ECO:0000313" key="2">
    <source>
        <dbReference type="EMBL" id="KAF7547788.1"/>
    </source>
</evidence>
<dbReference type="EMBL" id="JAANBB010000167">
    <property type="protein sequence ID" value="KAF7547788.1"/>
    <property type="molecule type" value="Genomic_DNA"/>
</dbReference>
<evidence type="ECO:0008006" key="4">
    <source>
        <dbReference type="Google" id="ProtNLM"/>
    </source>
</evidence>
<dbReference type="AlphaFoldDB" id="A0A9P5HBC1"/>
<dbReference type="OrthoDB" id="5369841at2759"/>
<name>A0A9P5HBC1_9HYPO</name>
<proteinExistence type="predicted"/>
<feature type="compositionally biased region" description="Polar residues" evidence="1">
    <location>
        <begin position="612"/>
        <end position="628"/>
    </location>
</feature>
<gene>
    <name evidence="2" type="ORF">G7Z17_g7484</name>
</gene>
<evidence type="ECO:0000313" key="3">
    <source>
        <dbReference type="Proteomes" id="UP000722485"/>
    </source>
</evidence>
<comment type="caution">
    <text evidence="2">The sequence shown here is derived from an EMBL/GenBank/DDBJ whole genome shotgun (WGS) entry which is preliminary data.</text>
</comment>
<feature type="compositionally biased region" description="Basic and acidic residues" evidence="1">
    <location>
        <begin position="147"/>
        <end position="156"/>
    </location>
</feature>
<sequence length="628" mass="67376">MDPRFPIGREDLYNLQMELKQVQYTQSNHTERISRLEKRQADDAALKSVWNSPFPGVLGGTPQQGPVQMPHADVFDDLDEQGEQLLGSLHLGPAEEEPVRRGAASRANSVRFDESALHGSNWGGQSSRHSGDFGPVRPGSGLMMERSLSHKSDGRHSSAGHSVHSHHSVASGRASSLGLDNNFAVGDDDDDSFDIPEPPPSFFVLGTVPSIVRCWLTTNFAHGTLLYADVCSGSQKSTVEFSLLKDLELLDEVQRDADGVYRIRLNVYFAEAVITHHGNRSDRSDSPRAPVPSITVFFEVSGMEPVAQGTDRKSIGIFLGSDALRAHSADILFSQNTMTLYGDERERLQVPFVRPEDDAVFRNLYTTNLIPEKHKLNANATPFVLGEAGQAMVQEGISDAGSNAQHDDESHSGVSPIASQAVPNKGLEPSGSFSDMGGDGDRPDRDANGSESGSREGRGGSSSSEARRGSSAGIWGSWRQGTSNGADGSRESGPLSGYQPAGRGSRNMKVLKPQKSGSTSARTGASYEPPPSSKASSDGRRKSQPSLGGENGNRWDTKRVASISGEPKSQLQPQSQPQPQPQPLGNREARNANTLPRSANPVGVASAFSWMTPITPSTRPKGTTTGME</sequence>
<dbReference type="Proteomes" id="UP000722485">
    <property type="component" value="Unassembled WGS sequence"/>
</dbReference>
<organism evidence="2 3">
    <name type="scientific">Cylindrodendrum hubeiense</name>
    <dbReference type="NCBI Taxonomy" id="595255"/>
    <lineage>
        <taxon>Eukaryota</taxon>
        <taxon>Fungi</taxon>
        <taxon>Dikarya</taxon>
        <taxon>Ascomycota</taxon>
        <taxon>Pezizomycotina</taxon>
        <taxon>Sordariomycetes</taxon>
        <taxon>Hypocreomycetidae</taxon>
        <taxon>Hypocreales</taxon>
        <taxon>Nectriaceae</taxon>
        <taxon>Cylindrodendrum</taxon>
    </lineage>
</organism>
<keyword evidence="3" id="KW-1185">Reference proteome</keyword>
<feature type="compositionally biased region" description="Low complexity" evidence="1">
    <location>
        <begin position="461"/>
        <end position="473"/>
    </location>
</feature>